<evidence type="ECO:0000256" key="2">
    <source>
        <dbReference type="ARBA" id="ARBA00022679"/>
    </source>
</evidence>
<comment type="subcellular location">
    <subcellularLocation>
        <location evidence="8">Cytoplasm</location>
    </subcellularLocation>
</comment>
<dbReference type="RefSeq" id="WP_186955479.1">
    <property type="nucleotide sequence ID" value="NZ_JACOFX010000013.1"/>
</dbReference>
<comment type="similarity">
    <text evidence="8">Belongs to the P-Pant transferase superfamily. AcpS family.</text>
</comment>
<dbReference type="SUPFAM" id="SSF56214">
    <property type="entry name" value="4'-phosphopantetheinyl transferase"/>
    <property type="match status" value="1"/>
</dbReference>
<protein>
    <recommendedName>
        <fullName evidence="8">Holo-[acyl-carrier-protein] synthase</fullName>
        <shortName evidence="8">Holo-ACP synthase</shortName>
        <ecNumber evidence="8">2.7.8.7</ecNumber>
    </recommendedName>
    <alternativeName>
        <fullName evidence="8">4'-phosphopantetheinyl transferase AcpS</fullName>
    </alternativeName>
</protein>
<dbReference type="NCBIfam" id="TIGR00556">
    <property type="entry name" value="pantethn_trn"/>
    <property type="match status" value="1"/>
</dbReference>
<keyword evidence="7 8" id="KW-0275">Fatty acid biosynthesis</keyword>
<keyword evidence="2 8" id="KW-0808">Transferase</keyword>
<dbReference type="InterPro" id="IPR002582">
    <property type="entry name" value="ACPS"/>
</dbReference>
<keyword evidence="5 8" id="KW-0460">Magnesium</keyword>
<gene>
    <name evidence="8" type="primary">acpS</name>
    <name evidence="10" type="ORF">H8L47_20605</name>
</gene>
<keyword evidence="8" id="KW-0963">Cytoplasm</keyword>
<dbReference type="EC" id="2.7.8.7" evidence="8"/>
<dbReference type="NCBIfam" id="TIGR00516">
    <property type="entry name" value="acpS"/>
    <property type="match status" value="1"/>
</dbReference>
<dbReference type="InterPro" id="IPR037143">
    <property type="entry name" value="4-PPantetheinyl_Trfase_dom_sf"/>
</dbReference>
<keyword evidence="4 8" id="KW-0276">Fatty acid metabolism</keyword>
<feature type="binding site" evidence="8">
    <location>
        <position position="62"/>
    </location>
    <ligand>
        <name>Mg(2+)</name>
        <dbReference type="ChEBI" id="CHEBI:18420"/>
    </ligand>
</feature>
<proteinExistence type="inferred from homology"/>
<evidence type="ECO:0000256" key="6">
    <source>
        <dbReference type="ARBA" id="ARBA00023098"/>
    </source>
</evidence>
<dbReference type="EMBL" id="JACOFX010000013">
    <property type="protein sequence ID" value="MBC3909969.1"/>
    <property type="molecule type" value="Genomic_DNA"/>
</dbReference>
<dbReference type="Pfam" id="PF01648">
    <property type="entry name" value="ACPS"/>
    <property type="match status" value="1"/>
</dbReference>
<reference evidence="10 11" key="1">
    <citation type="submission" date="2020-08" db="EMBL/GenBank/DDBJ databases">
        <title>Novel species isolated from subtropical streams in China.</title>
        <authorList>
            <person name="Lu H."/>
        </authorList>
    </citation>
    <scope>NUCLEOTIDE SEQUENCE [LARGE SCALE GENOMIC DNA]</scope>
    <source>
        <strain evidence="10 11">NL8W</strain>
    </source>
</reference>
<dbReference type="Proteomes" id="UP000646911">
    <property type="component" value="Unassembled WGS sequence"/>
</dbReference>
<keyword evidence="6 8" id="KW-0443">Lipid metabolism</keyword>
<name>A0ABR6ZEA5_9BURK</name>
<evidence type="ECO:0000256" key="3">
    <source>
        <dbReference type="ARBA" id="ARBA00022723"/>
    </source>
</evidence>
<evidence type="ECO:0000256" key="7">
    <source>
        <dbReference type="ARBA" id="ARBA00023160"/>
    </source>
</evidence>
<comment type="function">
    <text evidence="8">Transfers the 4'-phosphopantetheine moiety from coenzyme A to a Ser of acyl-carrier-protein.</text>
</comment>
<evidence type="ECO:0000256" key="8">
    <source>
        <dbReference type="HAMAP-Rule" id="MF_00101"/>
    </source>
</evidence>
<evidence type="ECO:0000313" key="10">
    <source>
        <dbReference type="EMBL" id="MBC3909969.1"/>
    </source>
</evidence>
<keyword evidence="11" id="KW-1185">Reference proteome</keyword>
<evidence type="ECO:0000256" key="4">
    <source>
        <dbReference type="ARBA" id="ARBA00022832"/>
    </source>
</evidence>
<dbReference type="InterPro" id="IPR008278">
    <property type="entry name" value="4-PPantetheinyl_Trfase_dom"/>
</dbReference>
<dbReference type="Gene3D" id="3.90.470.20">
    <property type="entry name" value="4'-phosphopantetheinyl transferase domain"/>
    <property type="match status" value="1"/>
</dbReference>
<evidence type="ECO:0000256" key="5">
    <source>
        <dbReference type="ARBA" id="ARBA00022842"/>
    </source>
</evidence>
<feature type="domain" description="4'-phosphopantetheinyl transferase" evidence="9">
    <location>
        <begin position="4"/>
        <end position="125"/>
    </location>
</feature>
<accession>A0ABR6ZEA5</accession>
<sequence>MIYGIGTDIVQISRMQEALARNGERFAEKTLGPEELAIFRQRKALVEARGLRYLATRFAAKEAFSKAVGMGMRDPMNWHAVQTLNNDQGQPVVQANGNMLQWMQERSLHARISVSDETDYAIAFVIIEQSLLK</sequence>
<evidence type="ECO:0000313" key="11">
    <source>
        <dbReference type="Proteomes" id="UP000646911"/>
    </source>
</evidence>
<organism evidence="10 11">
    <name type="scientific">Undibacterium umbellatum</name>
    <dbReference type="NCBI Taxonomy" id="2762300"/>
    <lineage>
        <taxon>Bacteria</taxon>
        <taxon>Pseudomonadati</taxon>
        <taxon>Pseudomonadota</taxon>
        <taxon>Betaproteobacteria</taxon>
        <taxon>Burkholderiales</taxon>
        <taxon>Oxalobacteraceae</taxon>
        <taxon>Undibacterium</taxon>
    </lineage>
</organism>
<comment type="caution">
    <text evidence="10">The sequence shown here is derived from an EMBL/GenBank/DDBJ whole genome shotgun (WGS) entry which is preliminary data.</text>
</comment>
<feature type="binding site" evidence="8">
    <location>
        <position position="8"/>
    </location>
    <ligand>
        <name>Mg(2+)</name>
        <dbReference type="ChEBI" id="CHEBI:18420"/>
    </ligand>
</feature>
<comment type="cofactor">
    <cofactor evidence="8">
        <name>Mg(2+)</name>
        <dbReference type="ChEBI" id="CHEBI:18420"/>
    </cofactor>
</comment>
<evidence type="ECO:0000256" key="1">
    <source>
        <dbReference type="ARBA" id="ARBA00022516"/>
    </source>
</evidence>
<evidence type="ECO:0000259" key="9">
    <source>
        <dbReference type="Pfam" id="PF01648"/>
    </source>
</evidence>
<dbReference type="InterPro" id="IPR004568">
    <property type="entry name" value="Ppantetheine-prot_Trfase_dom"/>
</dbReference>
<dbReference type="HAMAP" id="MF_00101">
    <property type="entry name" value="AcpS"/>
    <property type="match status" value="1"/>
</dbReference>
<keyword evidence="1 8" id="KW-0444">Lipid biosynthesis</keyword>
<dbReference type="GO" id="GO:0008897">
    <property type="term" value="F:holo-[acyl-carrier-protein] synthase activity"/>
    <property type="evidence" value="ECO:0007669"/>
    <property type="project" value="UniProtKB-EC"/>
</dbReference>
<keyword evidence="3 8" id="KW-0479">Metal-binding</keyword>
<comment type="catalytic activity">
    <reaction evidence="8">
        <text>apo-[ACP] + CoA = holo-[ACP] + adenosine 3',5'-bisphosphate + H(+)</text>
        <dbReference type="Rhea" id="RHEA:12068"/>
        <dbReference type="Rhea" id="RHEA-COMP:9685"/>
        <dbReference type="Rhea" id="RHEA-COMP:9690"/>
        <dbReference type="ChEBI" id="CHEBI:15378"/>
        <dbReference type="ChEBI" id="CHEBI:29999"/>
        <dbReference type="ChEBI" id="CHEBI:57287"/>
        <dbReference type="ChEBI" id="CHEBI:58343"/>
        <dbReference type="ChEBI" id="CHEBI:64479"/>
        <dbReference type="EC" id="2.7.8.7"/>
    </reaction>
</comment>